<dbReference type="InterPro" id="IPR032808">
    <property type="entry name" value="DoxX"/>
</dbReference>
<evidence type="ECO:0000313" key="6">
    <source>
        <dbReference type="EMBL" id="REG00611.1"/>
    </source>
</evidence>
<evidence type="ECO:0000256" key="2">
    <source>
        <dbReference type="ARBA" id="ARBA00022692"/>
    </source>
</evidence>
<protein>
    <submittedName>
        <fullName evidence="6">DoxX-like protein</fullName>
    </submittedName>
</protein>
<keyword evidence="7" id="KW-1185">Reference proteome</keyword>
<reference evidence="6 7" key="1">
    <citation type="submission" date="2018-08" db="EMBL/GenBank/DDBJ databases">
        <title>Sequencing the genomes of 1000 actinobacteria strains.</title>
        <authorList>
            <person name="Klenk H.-P."/>
        </authorList>
    </citation>
    <scope>NUCLEOTIDE SEQUENCE [LARGE SCALE GENOMIC DNA]</scope>
    <source>
        <strain evidence="6 7">DSM 44099</strain>
    </source>
</reference>
<evidence type="ECO:0000256" key="5">
    <source>
        <dbReference type="SAM" id="Phobius"/>
    </source>
</evidence>
<sequence>MNVVLWVVQALLAAMFVASGLSKLVQSKEQLAGRYAWVDDFSAPTVRFIGVPEVAGGIGLVVPVLAPLAATGLAVLMALAAAVHVRRREPAGVGVTAVLLALTVFVAWGRFGPYGS</sequence>
<comment type="subcellular location">
    <subcellularLocation>
        <location evidence="1">Membrane</location>
        <topology evidence="1">Multi-pass membrane protein</topology>
    </subcellularLocation>
</comment>
<organism evidence="6 7">
    <name type="scientific">Asanoa ferruginea</name>
    <dbReference type="NCBI Taxonomy" id="53367"/>
    <lineage>
        <taxon>Bacteria</taxon>
        <taxon>Bacillati</taxon>
        <taxon>Actinomycetota</taxon>
        <taxon>Actinomycetes</taxon>
        <taxon>Micromonosporales</taxon>
        <taxon>Micromonosporaceae</taxon>
        <taxon>Asanoa</taxon>
    </lineage>
</organism>
<evidence type="ECO:0000256" key="1">
    <source>
        <dbReference type="ARBA" id="ARBA00004141"/>
    </source>
</evidence>
<keyword evidence="2 5" id="KW-0812">Transmembrane</keyword>
<feature type="transmembrane region" description="Helical" evidence="5">
    <location>
        <begin position="54"/>
        <end position="79"/>
    </location>
</feature>
<feature type="transmembrane region" description="Helical" evidence="5">
    <location>
        <begin position="91"/>
        <end position="111"/>
    </location>
</feature>
<dbReference type="Pfam" id="PF13564">
    <property type="entry name" value="DoxX_2"/>
    <property type="match status" value="1"/>
</dbReference>
<keyword evidence="3 5" id="KW-1133">Transmembrane helix</keyword>
<dbReference type="RefSeq" id="WP_116072266.1">
    <property type="nucleotide sequence ID" value="NZ_BONB01000011.1"/>
</dbReference>
<keyword evidence="4 5" id="KW-0472">Membrane</keyword>
<dbReference type="GO" id="GO:0016020">
    <property type="term" value="C:membrane"/>
    <property type="evidence" value="ECO:0007669"/>
    <property type="project" value="UniProtKB-SubCell"/>
</dbReference>
<gene>
    <name evidence="6" type="ORF">DFJ67_6666</name>
</gene>
<accession>A0A3E0A2S1</accession>
<comment type="caution">
    <text evidence="6">The sequence shown here is derived from an EMBL/GenBank/DDBJ whole genome shotgun (WGS) entry which is preliminary data.</text>
</comment>
<name>A0A3E0A2S1_9ACTN</name>
<dbReference type="OrthoDB" id="3790625at2"/>
<dbReference type="EMBL" id="QUMQ01000001">
    <property type="protein sequence ID" value="REG00611.1"/>
    <property type="molecule type" value="Genomic_DNA"/>
</dbReference>
<dbReference type="AlphaFoldDB" id="A0A3E0A2S1"/>
<evidence type="ECO:0000313" key="7">
    <source>
        <dbReference type="Proteomes" id="UP000256913"/>
    </source>
</evidence>
<evidence type="ECO:0000256" key="3">
    <source>
        <dbReference type="ARBA" id="ARBA00022989"/>
    </source>
</evidence>
<proteinExistence type="predicted"/>
<evidence type="ECO:0000256" key="4">
    <source>
        <dbReference type="ARBA" id="ARBA00023136"/>
    </source>
</evidence>
<dbReference type="Proteomes" id="UP000256913">
    <property type="component" value="Unassembled WGS sequence"/>
</dbReference>